<evidence type="ECO:0000256" key="9">
    <source>
        <dbReference type="HAMAP-Rule" id="MF_02244"/>
    </source>
</evidence>
<dbReference type="PANTHER" id="PTHR36843">
    <property type="entry name" value="HEME-DEPENDENT PEROXIDASE YWFI-RELATED"/>
    <property type="match status" value="1"/>
</dbReference>
<comment type="similarity">
    <text evidence="9">Belongs to the ChdC family. Type 2 subfamily.</text>
</comment>
<dbReference type="InterPro" id="IPR010644">
    <property type="entry name" value="ChdC/CLD"/>
</dbReference>
<comment type="catalytic activity">
    <reaction evidence="9">
        <text>Fe-coproporphyrin III + H2O2 + H(+) = harderoheme III + CO2 + 2 H2O</text>
        <dbReference type="Rhea" id="RHEA:57940"/>
        <dbReference type="ChEBI" id="CHEBI:15377"/>
        <dbReference type="ChEBI" id="CHEBI:15378"/>
        <dbReference type="ChEBI" id="CHEBI:16240"/>
        <dbReference type="ChEBI" id="CHEBI:16526"/>
        <dbReference type="ChEBI" id="CHEBI:68438"/>
        <dbReference type="ChEBI" id="CHEBI:142463"/>
    </reaction>
</comment>
<name>A0ABP9FP44_9MICC</name>
<proteinExistence type="inferred from homology"/>
<evidence type="ECO:0000256" key="8">
    <source>
        <dbReference type="ARBA" id="ARBA00050019"/>
    </source>
</evidence>
<dbReference type="SUPFAM" id="SSF54909">
    <property type="entry name" value="Dimeric alpha+beta barrel"/>
    <property type="match status" value="1"/>
</dbReference>
<dbReference type="InterPro" id="IPR011008">
    <property type="entry name" value="Dimeric_a/b-barrel"/>
</dbReference>
<sequence>MSEGYGRNPQRSAEEVNTSGKDWFTLFTVLKRSPAQSYWDRVVRSEPAEGRSAKKLTSEFDDAVAELRGAGLGHDENAVELRGAYDVSGMRSEADIMLWLTGHKAENLQAALRTLHRTGLLNQTEIAFSAMGVHRTAEFARGHVPAFARGVEAEDWLVVYPFNRSYDWYLLEPAERGKMLREHGMLGQEFPSVLANTTSAFALNDWEWLLALESPQLTDLVDMMRKLRESETRYHVRDETPFYTGRRLAHTDEIHEVLA</sequence>
<dbReference type="Proteomes" id="UP001500368">
    <property type="component" value="Unassembled WGS sequence"/>
</dbReference>
<feature type="binding site" description="axial binding residue" evidence="9">
    <location>
        <position position="183"/>
    </location>
    <ligand>
        <name>Fe-coproporphyrin III</name>
        <dbReference type="ChEBI" id="CHEBI:68438"/>
    </ligand>
    <ligandPart>
        <name>Fe</name>
        <dbReference type="ChEBI" id="CHEBI:18248"/>
    </ligandPart>
</feature>
<dbReference type="Gene3D" id="3.30.70.1030">
    <property type="entry name" value="Apc35880, domain 1"/>
    <property type="match status" value="2"/>
</dbReference>
<comment type="cofactor">
    <cofactor evidence="9">
        <name>Fe-coproporphyrin III</name>
        <dbReference type="ChEBI" id="CHEBI:68438"/>
    </cofactor>
    <text evidence="9">Fe-coproporphyrin III acts as both substrate and redox cofactor.</text>
</comment>
<reference evidence="11" key="1">
    <citation type="journal article" date="2019" name="Int. J. Syst. Evol. Microbiol.">
        <title>The Global Catalogue of Microorganisms (GCM) 10K type strain sequencing project: providing services to taxonomists for standard genome sequencing and annotation.</title>
        <authorList>
            <consortium name="The Broad Institute Genomics Platform"/>
            <consortium name="The Broad Institute Genome Sequencing Center for Infectious Disease"/>
            <person name="Wu L."/>
            <person name="Ma J."/>
        </authorList>
    </citation>
    <scope>NUCLEOTIDE SEQUENCE [LARGE SCALE GENOMIC DNA]</scope>
    <source>
        <strain evidence="11">JCM 19129</strain>
    </source>
</reference>
<evidence type="ECO:0000256" key="1">
    <source>
        <dbReference type="ARBA" id="ARBA00014413"/>
    </source>
</evidence>
<evidence type="ECO:0000313" key="10">
    <source>
        <dbReference type="EMBL" id="GAA4911388.1"/>
    </source>
</evidence>
<evidence type="ECO:0000313" key="11">
    <source>
        <dbReference type="Proteomes" id="UP001500368"/>
    </source>
</evidence>
<keyword evidence="4 9" id="KW-0408">Iron</keyword>
<dbReference type="Pfam" id="PF06778">
    <property type="entry name" value="Chlor_dismutase"/>
    <property type="match status" value="1"/>
</dbReference>
<evidence type="ECO:0000256" key="3">
    <source>
        <dbReference type="ARBA" id="ARBA00022723"/>
    </source>
</evidence>
<keyword evidence="9" id="KW-0350">Heme biosynthesis</keyword>
<comment type="catalytic activity">
    <reaction evidence="7">
        <text>Fe-coproporphyrin III + 2 H2O2 + 2 H(+) = heme b + 2 CO2 + 4 H2O</text>
        <dbReference type="Rhea" id="RHEA:56516"/>
        <dbReference type="ChEBI" id="CHEBI:15377"/>
        <dbReference type="ChEBI" id="CHEBI:15378"/>
        <dbReference type="ChEBI" id="CHEBI:16240"/>
        <dbReference type="ChEBI" id="CHEBI:16526"/>
        <dbReference type="ChEBI" id="CHEBI:60344"/>
        <dbReference type="ChEBI" id="CHEBI:68438"/>
        <dbReference type="EC" id="1.3.98.5"/>
    </reaction>
    <physiologicalReaction direction="left-to-right" evidence="7">
        <dbReference type="Rhea" id="RHEA:56517"/>
    </physiologicalReaction>
</comment>
<dbReference type="NCBIfam" id="NF042928">
    <property type="entry name" value="HemQ_actino"/>
    <property type="match status" value="1"/>
</dbReference>
<evidence type="ECO:0000256" key="6">
    <source>
        <dbReference type="ARBA" id="ARBA00030236"/>
    </source>
</evidence>
<evidence type="ECO:0000256" key="2">
    <source>
        <dbReference type="ARBA" id="ARBA00022617"/>
    </source>
</evidence>
<comment type="function">
    <text evidence="9">Involved in coproporphyrin-dependent heme b biosynthesis. Catalyzes the decarboxylation of Fe-coproporphyrin III (coproheme) to heme b (protoheme IX), the last step of the pathway. The reaction occurs in a stepwise manner with a three-propionate intermediate.</text>
</comment>
<dbReference type="PANTHER" id="PTHR36843:SF1">
    <property type="entry name" value="COPROHEME DECARBOXYLASE"/>
    <property type="match status" value="1"/>
</dbReference>
<comment type="caution">
    <text evidence="10">The sequence shown here is derived from an EMBL/GenBank/DDBJ whole genome shotgun (WGS) entry which is preliminary data.</text>
</comment>
<accession>A0ABP9FP44</accession>
<keyword evidence="3 9" id="KW-0479">Metal-binding</keyword>
<dbReference type="EC" id="1.3.98.5" evidence="8 9"/>
<keyword evidence="2 9" id="KW-0349">Heme</keyword>
<keyword evidence="9" id="KW-0560">Oxidoreductase</keyword>
<dbReference type="HAMAP" id="MF_02244">
    <property type="entry name" value="Coproheme_decarbox_2"/>
    <property type="match status" value="1"/>
</dbReference>
<dbReference type="EMBL" id="BAABLW010000001">
    <property type="protein sequence ID" value="GAA4911388.1"/>
    <property type="molecule type" value="Genomic_DNA"/>
</dbReference>
<dbReference type="RefSeq" id="WP_345476287.1">
    <property type="nucleotide sequence ID" value="NZ_BAABLW010000001.1"/>
</dbReference>
<comment type="pathway">
    <text evidence="9">Porphyrin-containing compound metabolism; protoheme biosynthesis.</text>
</comment>
<protein>
    <recommendedName>
        <fullName evidence="1 9">Coproheme decarboxylase</fullName>
        <ecNumber evidence="8 9">1.3.98.5</ecNumber>
    </recommendedName>
    <alternativeName>
        <fullName evidence="5 9">Coproheme III oxidative decarboxylase</fullName>
    </alternativeName>
    <alternativeName>
        <fullName evidence="6 9">Hydrogen peroxide-dependent heme synthase</fullName>
    </alternativeName>
</protein>
<evidence type="ECO:0000256" key="5">
    <source>
        <dbReference type="ARBA" id="ARBA00029882"/>
    </source>
</evidence>
<evidence type="ECO:0000256" key="7">
    <source>
        <dbReference type="ARBA" id="ARBA00049896"/>
    </source>
</evidence>
<comment type="catalytic activity">
    <reaction evidence="9">
        <text>harderoheme III + H2O2 + H(+) = heme b + CO2 + 2 H2O</text>
        <dbReference type="Rhea" id="RHEA:57944"/>
        <dbReference type="ChEBI" id="CHEBI:15377"/>
        <dbReference type="ChEBI" id="CHEBI:15378"/>
        <dbReference type="ChEBI" id="CHEBI:16240"/>
        <dbReference type="ChEBI" id="CHEBI:16526"/>
        <dbReference type="ChEBI" id="CHEBI:60344"/>
        <dbReference type="ChEBI" id="CHEBI:142463"/>
    </reaction>
</comment>
<keyword evidence="11" id="KW-1185">Reference proteome</keyword>
<feature type="active site" evidence="9">
    <location>
        <position position="160"/>
    </location>
</feature>
<evidence type="ECO:0000256" key="4">
    <source>
        <dbReference type="ARBA" id="ARBA00023004"/>
    </source>
</evidence>
<organism evidence="10 11">
    <name type="scientific">Nesterenkonia rhizosphaerae</name>
    <dbReference type="NCBI Taxonomy" id="1348272"/>
    <lineage>
        <taxon>Bacteria</taxon>
        <taxon>Bacillati</taxon>
        <taxon>Actinomycetota</taxon>
        <taxon>Actinomycetes</taxon>
        <taxon>Micrococcales</taxon>
        <taxon>Micrococcaceae</taxon>
        <taxon>Nesterenkonia</taxon>
    </lineage>
</organism>
<gene>
    <name evidence="9" type="primary">chdC</name>
    <name evidence="10" type="ORF">GCM10025790_02220</name>
</gene>